<dbReference type="Proteomes" id="UP000186058">
    <property type="component" value="Unassembled WGS sequence"/>
</dbReference>
<reference evidence="1 2" key="1">
    <citation type="submission" date="2016-03" db="EMBL/GenBank/DDBJ databases">
        <authorList>
            <person name="Sant'Anna F.H."/>
            <person name="Ambrosini A."/>
            <person name="Souza R."/>
            <person name="Bach E."/>
            <person name="Fernandes G."/>
            <person name="Balsanelli E."/>
            <person name="Baura V.A."/>
            <person name="Souza E.M."/>
            <person name="Passaglia L."/>
        </authorList>
    </citation>
    <scope>NUCLEOTIDE SEQUENCE [LARGE SCALE GENOMIC DNA]</scope>
    <source>
        <strain evidence="1 2">P26E</strain>
    </source>
</reference>
<comment type="caution">
    <text evidence="1">The sequence shown here is derived from an EMBL/GenBank/DDBJ whole genome shotgun (WGS) entry which is preliminary data.</text>
</comment>
<protein>
    <recommendedName>
        <fullName evidence="3">Cysteine-rich CPCC domain-containing protein</fullName>
    </recommendedName>
</protein>
<keyword evidence="2" id="KW-1185">Reference proteome</keyword>
<proteinExistence type="predicted"/>
<dbReference type="EMBL" id="LVWI01000002">
    <property type="protein sequence ID" value="OKP90887.1"/>
    <property type="molecule type" value="Genomic_DNA"/>
</dbReference>
<sequence>MVGFICHICGYAGINQLPWGIDGKSPSFDVCACCGAEYGIDDLTKLGLLHYQREWLSNGGKWFAQHEKPNKWDLIDQMGNINTIEKSYLPYYLK</sequence>
<dbReference type="RefSeq" id="WP_074101038.1">
    <property type="nucleotide sequence ID" value="NZ_LVWI01000002.1"/>
</dbReference>
<accession>A0ABX3EVR6</accession>
<evidence type="ECO:0000313" key="2">
    <source>
        <dbReference type="Proteomes" id="UP000186058"/>
    </source>
</evidence>
<organism evidence="1 2">
    <name type="scientific">Paenibacillus helianthi</name>
    <dbReference type="NCBI Taxonomy" id="1349432"/>
    <lineage>
        <taxon>Bacteria</taxon>
        <taxon>Bacillati</taxon>
        <taxon>Bacillota</taxon>
        <taxon>Bacilli</taxon>
        <taxon>Bacillales</taxon>
        <taxon>Paenibacillaceae</taxon>
        <taxon>Paenibacillus</taxon>
    </lineage>
</organism>
<gene>
    <name evidence="1" type="ORF">A3844_03245</name>
</gene>
<evidence type="ECO:0008006" key="3">
    <source>
        <dbReference type="Google" id="ProtNLM"/>
    </source>
</evidence>
<evidence type="ECO:0000313" key="1">
    <source>
        <dbReference type="EMBL" id="OKP90887.1"/>
    </source>
</evidence>
<name>A0ABX3EVR6_9BACL</name>